<name>A0ABV8Q8N2_9MICO</name>
<reference evidence="6" key="1">
    <citation type="journal article" date="2019" name="Int. J. Syst. Evol. Microbiol.">
        <title>The Global Catalogue of Microorganisms (GCM) 10K type strain sequencing project: providing services to taxonomists for standard genome sequencing and annotation.</title>
        <authorList>
            <consortium name="The Broad Institute Genomics Platform"/>
            <consortium name="The Broad Institute Genome Sequencing Center for Infectious Disease"/>
            <person name="Wu L."/>
            <person name="Ma J."/>
        </authorList>
    </citation>
    <scope>NUCLEOTIDE SEQUENCE [LARGE SCALE GENOMIC DNA]</scope>
    <source>
        <strain evidence="6">CGMCC 1.10363</strain>
    </source>
</reference>
<dbReference type="Gene3D" id="3.40.50.2000">
    <property type="entry name" value="Glycogen Phosphorylase B"/>
    <property type="match status" value="2"/>
</dbReference>
<organism evidence="5 6">
    <name type="scientific">Gryllotalpicola reticulitermitis</name>
    <dbReference type="NCBI Taxonomy" id="1184153"/>
    <lineage>
        <taxon>Bacteria</taxon>
        <taxon>Bacillati</taxon>
        <taxon>Actinomycetota</taxon>
        <taxon>Actinomycetes</taxon>
        <taxon>Micrococcales</taxon>
        <taxon>Microbacteriaceae</taxon>
        <taxon>Gryllotalpicola</taxon>
    </lineage>
</organism>
<evidence type="ECO:0000313" key="5">
    <source>
        <dbReference type="EMBL" id="MFC4243698.1"/>
    </source>
</evidence>
<dbReference type="InterPro" id="IPR028098">
    <property type="entry name" value="Glyco_trans_4-like_N"/>
</dbReference>
<dbReference type="PANTHER" id="PTHR12526:SF636">
    <property type="entry name" value="BLL3647 PROTEIN"/>
    <property type="match status" value="1"/>
</dbReference>
<dbReference type="InterPro" id="IPR001296">
    <property type="entry name" value="Glyco_trans_1"/>
</dbReference>
<dbReference type="GO" id="GO:0016757">
    <property type="term" value="F:glycosyltransferase activity"/>
    <property type="evidence" value="ECO:0007669"/>
    <property type="project" value="UniProtKB-KW"/>
</dbReference>
<keyword evidence="2 5" id="KW-0808">Transferase</keyword>
<dbReference type="RefSeq" id="WP_390228778.1">
    <property type="nucleotide sequence ID" value="NZ_JBHSCN010000005.1"/>
</dbReference>
<keyword evidence="1 5" id="KW-0328">Glycosyltransferase</keyword>
<keyword evidence="6" id="KW-1185">Reference proteome</keyword>
<dbReference type="CDD" id="cd03801">
    <property type="entry name" value="GT4_PimA-like"/>
    <property type="match status" value="1"/>
</dbReference>
<evidence type="ECO:0000256" key="1">
    <source>
        <dbReference type="ARBA" id="ARBA00022676"/>
    </source>
</evidence>
<evidence type="ECO:0000259" key="3">
    <source>
        <dbReference type="Pfam" id="PF00534"/>
    </source>
</evidence>
<protein>
    <submittedName>
        <fullName evidence="5">Glycosyltransferase family 4 protein</fullName>
        <ecNumber evidence="5">2.4.-.-</ecNumber>
    </submittedName>
</protein>
<dbReference type="Pfam" id="PF13439">
    <property type="entry name" value="Glyco_transf_4"/>
    <property type="match status" value="1"/>
</dbReference>
<proteinExistence type="predicted"/>
<feature type="domain" description="Glycosyl transferase family 1" evidence="3">
    <location>
        <begin position="206"/>
        <end position="363"/>
    </location>
</feature>
<evidence type="ECO:0000256" key="2">
    <source>
        <dbReference type="ARBA" id="ARBA00022679"/>
    </source>
</evidence>
<feature type="domain" description="Glycosyltransferase subfamily 4-like N-terminal" evidence="4">
    <location>
        <begin position="77"/>
        <end position="190"/>
    </location>
</feature>
<dbReference type="EC" id="2.4.-.-" evidence="5"/>
<evidence type="ECO:0000259" key="4">
    <source>
        <dbReference type="Pfam" id="PF13439"/>
    </source>
</evidence>
<sequence length="383" mass="41512">MRRVIHAITPGDHYSPRTGSAIPTVVHGLAGAAGRDAAPERYAQFVAIESGTYEPRYESATPIEFAHEQPPTARQRAVDAGLARVGARRRAAERYFGRQAAALRDEAPSIVLAHNAPVLPRLLQGTQHRVVLYAHNDILRSMTRAEAARTLRDVTGIVAVSDSLAEQLSEHLTPELQKRLHVVVNGVDTAQFAPAPPRPERAAVRVMFIGRMIADKGPDLLLEAAAIAGRTDLELVMVGSFGFDPNATLSPYEERLRTLAAGVPGTVDFVPFEPRFALPGLLQTADVLVVPSRWRDPCPLAVGEGMASGLAIVAAEIGGIPEILGSAGLLFRSGDAADLARALGRLADDTELRTRLAAEARRRAVERDWDWAWSELRRVLERL</sequence>
<comment type="caution">
    <text evidence="5">The sequence shown here is derived from an EMBL/GenBank/DDBJ whole genome shotgun (WGS) entry which is preliminary data.</text>
</comment>
<evidence type="ECO:0000313" key="6">
    <source>
        <dbReference type="Proteomes" id="UP001595900"/>
    </source>
</evidence>
<dbReference type="Proteomes" id="UP001595900">
    <property type="component" value="Unassembled WGS sequence"/>
</dbReference>
<gene>
    <name evidence="5" type="ORF">ACFOYW_09960</name>
</gene>
<dbReference type="PANTHER" id="PTHR12526">
    <property type="entry name" value="GLYCOSYLTRANSFERASE"/>
    <property type="match status" value="1"/>
</dbReference>
<dbReference type="EMBL" id="JBHSCN010000005">
    <property type="protein sequence ID" value="MFC4243698.1"/>
    <property type="molecule type" value="Genomic_DNA"/>
</dbReference>
<accession>A0ABV8Q8N2</accession>
<dbReference type="SUPFAM" id="SSF53756">
    <property type="entry name" value="UDP-Glycosyltransferase/glycogen phosphorylase"/>
    <property type="match status" value="1"/>
</dbReference>
<dbReference type="Pfam" id="PF00534">
    <property type="entry name" value="Glycos_transf_1"/>
    <property type="match status" value="1"/>
</dbReference>